<comment type="caution">
    <text evidence="1">The sequence shown here is derived from an EMBL/GenBank/DDBJ whole genome shotgun (WGS) entry which is preliminary data.</text>
</comment>
<sequence length="162" mass="18416">MPQTVTRITLHGGPLRIWSALTDPGHRKAWSPLVLLDASDELGDTECAFAITGWSKPVRTPARVDRLDKPDSYAWSCGIPYLFEFEERFDLSGDDGGTQLTHTVTLRGALSYPMGTVMLRRLRTLMVEADDRLATYLRWRVGHSVRGTNRQRVPQRYRSEAR</sequence>
<dbReference type="EMBL" id="JACIDH010000024">
    <property type="protein sequence ID" value="MBB3880921.1"/>
    <property type="molecule type" value="Genomic_DNA"/>
</dbReference>
<dbReference type="RefSeq" id="WP_183952945.1">
    <property type="nucleotide sequence ID" value="NZ_JACIDH010000024.1"/>
</dbReference>
<dbReference type="Proteomes" id="UP000538670">
    <property type="component" value="Unassembled WGS sequence"/>
</dbReference>
<protein>
    <recommendedName>
        <fullName evidence="3">SRPBCC domain-containing protein</fullName>
    </recommendedName>
</protein>
<dbReference type="SUPFAM" id="SSF55961">
    <property type="entry name" value="Bet v1-like"/>
    <property type="match status" value="1"/>
</dbReference>
<dbReference type="AlphaFoldDB" id="A0A7W6F4F3"/>
<proteinExistence type="predicted"/>
<accession>A0A7W6F4F3</accession>
<name>A0A7W6F4F3_9SPHN</name>
<evidence type="ECO:0008006" key="3">
    <source>
        <dbReference type="Google" id="ProtNLM"/>
    </source>
</evidence>
<keyword evidence="2" id="KW-1185">Reference proteome</keyword>
<evidence type="ECO:0000313" key="1">
    <source>
        <dbReference type="EMBL" id="MBB3880921.1"/>
    </source>
</evidence>
<dbReference type="InterPro" id="IPR023393">
    <property type="entry name" value="START-like_dom_sf"/>
</dbReference>
<reference evidence="1 2" key="1">
    <citation type="submission" date="2020-08" db="EMBL/GenBank/DDBJ databases">
        <title>Genomic Encyclopedia of Type Strains, Phase IV (KMG-IV): sequencing the most valuable type-strain genomes for metagenomic binning, comparative biology and taxonomic classification.</title>
        <authorList>
            <person name="Goeker M."/>
        </authorList>
    </citation>
    <scope>NUCLEOTIDE SEQUENCE [LARGE SCALE GENOMIC DNA]</scope>
    <source>
        <strain evidence="1 2">DSM 19512</strain>
    </source>
</reference>
<organism evidence="1 2">
    <name type="scientific">Sphingomonas pseudosanguinis</name>
    <dbReference type="NCBI Taxonomy" id="413712"/>
    <lineage>
        <taxon>Bacteria</taxon>
        <taxon>Pseudomonadati</taxon>
        <taxon>Pseudomonadota</taxon>
        <taxon>Alphaproteobacteria</taxon>
        <taxon>Sphingomonadales</taxon>
        <taxon>Sphingomonadaceae</taxon>
        <taxon>Sphingomonas</taxon>
    </lineage>
</organism>
<evidence type="ECO:0000313" key="2">
    <source>
        <dbReference type="Proteomes" id="UP000538670"/>
    </source>
</evidence>
<dbReference type="Gene3D" id="3.30.530.20">
    <property type="match status" value="1"/>
</dbReference>
<gene>
    <name evidence="1" type="ORF">GGR48_003374</name>
</gene>